<reference evidence="3 4" key="1">
    <citation type="submission" date="2014-04" db="EMBL/GenBank/DDBJ databases">
        <authorList>
            <consortium name="DOE Joint Genome Institute"/>
            <person name="Kuo A."/>
            <person name="Girlanda M."/>
            <person name="Perotto S."/>
            <person name="Kohler A."/>
            <person name="Nagy L.G."/>
            <person name="Floudas D."/>
            <person name="Copeland A."/>
            <person name="Barry K.W."/>
            <person name="Cichocki N."/>
            <person name="Veneault-Fourrey C."/>
            <person name="LaButti K."/>
            <person name="Lindquist E.A."/>
            <person name="Lipzen A."/>
            <person name="Lundell T."/>
            <person name="Morin E."/>
            <person name="Murat C."/>
            <person name="Sun H."/>
            <person name="Tunlid A."/>
            <person name="Henrissat B."/>
            <person name="Grigoriev I.V."/>
            <person name="Hibbett D.S."/>
            <person name="Martin F."/>
            <person name="Nordberg H.P."/>
            <person name="Cantor M.N."/>
            <person name="Hua S.X."/>
        </authorList>
    </citation>
    <scope>NUCLEOTIDE SEQUENCE [LARGE SCALE GENOMIC DNA]</scope>
    <source>
        <strain evidence="3 4">MUT 4182</strain>
    </source>
</reference>
<evidence type="ECO:0000259" key="2">
    <source>
        <dbReference type="Pfam" id="PF24883"/>
    </source>
</evidence>
<gene>
    <name evidence="3" type="ORF">M407DRAFT_33260</name>
</gene>
<evidence type="ECO:0000256" key="1">
    <source>
        <dbReference type="ARBA" id="ARBA00022737"/>
    </source>
</evidence>
<dbReference type="OrthoDB" id="5967843at2759"/>
<accession>A0A0C3L6B0</accession>
<evidence type="ECO:0000313" key="4">
    <source>
        <dbReference type="Proteomes" id="UP000054248"/>
    </source>
</evidence>
<reference evidence="4" key="2">
    <citation type="submission" date="2015-01" db="EMBL/GenBank/DDBJ databases">
        <title>Evolutionary Origins and Diversification of the Mycorrhizal Mutualists.</title>
        <authorList>
            <consortium name="DOE Joint Genome Institute"/>
            <consortium name="Mycorrhizal Genomics Consortium"/>
            <person name="Kohler A."/>
            <person name="Kuo A."/>
            <person name="Nagy L.G."/>
            <person name="Floudas D."/>
            <person name="Copeland A."/>
            <person name="Barry K.W."/>
            <person name="Cichocki N."/>
            <person name="Veneault-Fourrey C."/>
            <person name="LaButti K."/>
            <person name="Lindquist E.A."/>
            <person name="Lipzen A."/>
            <person name="Lundell T."/>
            <person name="Morin E."/>
            <person name="Murat C."/>
            <person name="Riley R."/>
            <person name="Ohm R."/>
            <person name="Sun H."/>
            <person name="Tunlid A."/>
            <person name="Henrissat B."/>
            <person name="Grigoriev I.V."/>
            <person name="Hibbett D.S."/>
            <person name="Martin F."/>
        </authorList>
    </citation>
    <scope>NUCLEOTIDE SEQUENCE [LARGE SCALE GENOMIC DNA]</scope>
    <source>
        <strain evidence="4">MUT 4182</strain>
    </source>
</reference>
<dbReference type="Proteomes" id="UP000054248">
    <property type="component" value="Unassembled WGS sequence"/>
</dbReference>
<dbReference type="InterPro" id="IPR056884">
    <property type="entry name" value="NPHP3-like_N"/>
</dbReference>
<proteinExistence type="predicted"/>
<dbReference type="PANTHER" id="PTHR10039">
    <property type="entry name" value="AMELOGENIN"/>
    <property type="match status" value="1"/>
</dbReference>
<feature type="domain" description="Nephrocystin 3-like N-terminal" evidence="2">
    <location>
        <begin position="1"/>
        <end position="85"/>
    </location>
</feature>
<sequence length="448" mass="50918">PEVKESILQSVGENQDIGQARLQDQFQALFVRSLGRLRNTSPPILLVVDALDECADVNYAVNFVGLLNRFLPSLTVNIKVLLTTRPEAPLLRALEPTPWHTKDLDPMAAVDGDIAKFLQHGFLKIRERHNLEEDWPSPDNLRDIVHMSQGLFQWAHTAINYMMEGSPQDRLQELLDLPSICQGMDNLYLQILSKAFKKAKENPVRGELFRHLLGALVVTPYPISLEIFAYLYADHPTFRNKPLENITRYLRLEVLGDLKSLIHIPDKPTDPIQLMHTSVRDLLVDNTRCGGEPYSVNVTSNHHYLALKCLQLMEHDLKTNVCALNNLSKPNSDAGVQDLVERYVPKGLQYCCRSWPIHLVQSMLEVSEGLAESILAKFKQLSKEKLLAWLEVMTLIGETQASLEVAQRMRLWLQEHLDESEPLLTALWGDMWSTSILPIGDSTVEIIW</sequence>
<evidence type="ECO:0000313" key="3">
    <source>
        <dbReference type="EMBL" id="KIO17082.1"/>
    </source>
</evidence>
<keyword evidence="1" id="KW-0677">Repeat</keyword>
<dbReference type="STRING" id="1051891.A0A0C3L6B0"/>
<feature type="non-terminal residue" evidence="3">
    <location>
        <position position="1"/>
    </location>
</feature>
<name>A0A0C3L6B0_9AGAM</name>
<dbReference type="PANTHER" id="PTHR10039:SF16">
    <property type="entry name" value="GPI INOSITOL-DEACYLASE"/>
    <property type="match status" value="1"/>
</dbReference>
<dbReference type="Pfam" id="PF24883">
    <property type="entry name" value="NPHP3_N"/>
    <property type="match status" value="1"/>
</dbReference>
<dbReference type="AlphaFoldDB" id="A0A0C3L6B0"/>
<organism evidence="3 4">
    <name type="scientific">Tulasnella calospora MUT 4182</name>
    <dbReference type="NCBI Taxonomy" id="1051891"/>
    <lineage>
        <taxon>Eukaryota</taxon>
        <taxon>Fungi</taxon>
        <taxon>Dikarya</taxon>
        <taxon>Basidiomycota</taxon>
        <taxon>Agaricomycotina</taxon>
        <taxon>Agaricomycetes</taxon>
        <taxon>Cantharellales</taxon>
        <taxon>Tulasnellaceae</taxon>
        <taxon>Tulasnella</taxon>
    </lineage>
</organism>
<keyword evidence="4" id="KW-1185">Reference proteome</keyword>
<dbReference type="EMBL" id="KN823432">
    <property type="protein sequence ID" value="KIO17082.1"/>
    <property type="molecule type" value="Genomic_DNA"/>
</dbReference>
<dbReference type="HOGENOM" id="CLU_611915_0_0_1"/>
<protein>
    <recommendedName>
        <fullName evidence="2">Nephrocystin 3-like N-terminal domain-containing protein</fullName>
    </recommendedName>
</protein>